<dbReference type="STRING" id="1577474.GA0111570_108131"/>
<sequence length="149" mass="16586">MSTLLRVRSRAMLITGSIVSALVLGSPIVTWIALPGEIRKLAVGVDLVMIGFILLAIVATVMLLATSSVSADEEGLTIVNGPVRHRYAWHEIVNIHFREGDPWAYVSTFRSDRDGDPERRMVMAIQAPDGDRARLQAARLRQIWMSHRL</sequence>
<dbReference type="InterPro" id="IPR019692">
    <property type="entry name" value="CFP-6_PH"/>
</dbReference>
<protein>
    <submittedName>
        <fullName evidence="3">PH domain-containing protein</fullName>
    </submittedName>
</protein>
<dbReference type="AlphaFoldDB" id="A0A1G6HCG9"/>
<evidence type="ECO:0000256" key="1">
    <source>
        <dbReference type="SAM" id="Phobius"/>
    </source>
</evidence>
<proteinExistence type="predicted"/>
<reference evidence="3 4" key="1">
    <citation type="submission" date="2016-06" db="EMBL/GenBank/DDBJ databases">
        <authorList>
            <person name="Olsen C.W."/>
            <person name="Carey S."/>
            <person name="Hinshaw L."/>
            <person name="Karasin A.I."/>
        </authorList>
    </citation>
    <scope>NUCLEOTIDE SEQUENCE [LARGE SCALE GENOMIC DNA]</scope>
    <source>
        <strain evidence="3 4">LZ-22</strain>
    </source>
</reference>
<feature type="transmembrane region" description="Helical" evidence="1">
    <location>
        <begin position="41"/>
        <end position="65"/>
    </location>
</feature>
<keyword evidence="1" id="KW-1133">Transmembrane helix</keyword>
<evidence type="ECO:0000259" key="2">
    <source>
        <dbReference type="Pfam" id="PF10756"/>
    </source>
</evidence>
<feature type="domain" description="Low molecular weight protein antigen 6 PH" evidence="2">
    <location>
        <begin position="68"/>
        <end position="141"/>
    </location>
</feature>
<evidence type="ECO:0000313" key="3">
    <source>
        <dbReference type="EMBL" id="SDB91891.1"/>
    </source>
</evidence>
<dbReference type="RefSeq" id="WP_092611778.1">
    <property type="nucleotide sequence ID" value="NZ_FMYF01000008.1"/>
</dbReference>
<dbReference type="EMBL" id="FMYF01000008">
    <property type="protein sequence ID" value="SDB91891.1"/>
    <property type="molecule type" value="Genomic_DNA"/>
</dbReference>
<accession>A0A1G6HCG9</accession>
<name>A0A1G6HCG9_9ACTN</name>
<feature type="transmembrane region" description="Helical" evidence="1">
    <location>
        <begin position="12"/>
        <end position="34"/>
    </location>
</feature>
<keyword evidence="4" id="KW-1185">Reference proteome</keyword>
<dbReference type="OrthoDB" id="3824918at2"/>
<organism evidence="3 4">
    <name type="scientific">Raineyella antarctica</name>
    <dbReference type="NCBI Taxonomy" id="1577474"/>
    <lineage>
        <taxon>Bacteria</taxon>
        <taxon>Bacillati</taxon>
        <taxon>Actinomycetota</taxon>
        <taxon>Actinomycetes</taxon>
        <taxon>Propionibacteriales</taxon>
        <taxon>Propionibacteriaceae</taxon>
        <taxon>Raineyella</taxon>
    </lineage>
</organism>
<dbReference type="Proteomes" id="UP000199086">
    <property type="component" value="Unassembled WGS sequence"/>
</dbReference>
<evidence type="ECO:0000313" key="4">
    <source>
        <dbReference type="Proteomes" id="UP000199086"/>
    </source>
</evidence>
<gene>
    <name evidence="3" type="ORF">GA0111570_108131</name>
</gene>
<keyword evidence="1" id="KW-0472">Membrane</keyword>
<dbReference type="Pfam" id="PF10756">
    <property type="entry name" value="bPH_6"/>
    <property type="match status" value="1"/>
</dbReference>
<keyword evidence="1" id="KW-0812">Transmembrane</keyword>